<dbReference type="GeneID" id="70137484"/>
<organism evidence="1 2">
    <name type="scientific">Truncatella angustata</name>
    <dbReference type="NCBI Taxonomy" id="152316"/>
    <lineage>
        <taxon>Eukaryota</taxon>
        <taxon>Fungi</taxon>
        <taxon>Dikarya</taxon>
        <taxon>Ascomycota</taxon>
        <taxon>Pezizomycotina</taxon>
        <taxon>Sordariomycetes</taxon>
        <taxon>Xylariomycetidae</taxon>
        <taxon>Amphisphaeriales</taxon>
        <taxon>Sporocadaceae</taxon>
        <taxon>Truncatella</taxon>
    </lineage>
</organism>
<evidence type="ECO:0000313" key="1">
    <source>
        <dbReference type="EMBL" id="KAH6659623.1"/>
    </source>
</evidence>
<accession>A0A9P8UWD5</accession>
<keyword evidence="2" id="KW-1185">Reference proteome</keyword>
<dbReference type="AlphaFoldDB" id="A0A9P8UWD5"/>
<name>A0A9P8UWD5_9PEZI</name>
<dbReference type="OrthoDB" id="10477919at2759"/>
<dbReference type="RefSeq" id="XP_045963754.1">
    <property type="nucleotide sequence ID" value="XM_046108593.1"/>
</dbReference>
<protein>
    <submittedName>
        <fullName evidence="1">Uncharacterized protein</fullName>
    </submittedName>
</protein>
<reference evidence="1" key="1">
    <citation type="journal article" date="2021" name="Nat. Commun.">
        <title>Genetic determinants of endophytism in the Arabidopsis root mycobiome.</title>
        <authorList>
            <person name="Mesny F."/>
            <person name="Miyauchi S."/>
            <person name="Thiergart T."/>
            <person name="Pickel B."/>
            <person name="Atanasova L."/>
            <person name="Karlsson M."/>
            <person name="Huettel B."/>
            <person name="Barry K.W."/>
            <person name="Haridas S."/>
            <person name="Chen C."/>
            <person name="Bauer D."/>
            <person name="Andreopoulos W."/>
            <person name="Pangilinan J."/>
            <person name="LaButti K."/>
            <person name="Riley R."/>
            <person name="Lipzen A."/>
            <person name="Clum A."/>
            <person name="Drula E."/>
            <person name="Henrissat B."/>
            <person name="Kohler A."/>
            <person name="Grigoriev I.V."/>
            <person name="Martin F.M."/>
            <person name="Hacquard S."/>
        </authorList>
    </citation>
    <scope>NUCLEOTIDE SEQUENCE</scope>
    <source>
        <strain evidence="1">MPI-SDFR-AT-0073</strain>
    </source>
</reference>
<gene>
    <name evidence="1" type="ORF">BKA67DRAFT_666422</name>
</gene>
<proteinExistence type="predicted"/>
<comment type="caution">
    <text evidence="1">The sequence shown here is derived from an EMBL/GenBank/DDBJ whole genome shotgun (WGS) entry which is preliminary data.</text>
</comment>
<evidence type="ECO:0000313" key="2">
    <source>
        <dbReference type="Proteomes" id="UP000758603"/>
    </source>
</evidence>
<sequence>MDRFGWAVEQQRHILEETGRSARDELRHEIGSLRQQLMHAGIREEFLSKSVDRHRVTEIDLMRQLVDAESQLLQARANTAALEDEWMLEQQRLFQQLQTPEKVRNREDEPYREDQDEWMIEQQRRYHLLQSRKESALVDSPGADESVYSPCVLQDPPPSYHEHFDNTRLDYDQVEPTAHHERIRQPSRQIAQVHFADPLEILLNPSPPSMPKVKKKQEAKRQIIGLCRRRINRTAVGFLALTLT</sequence>
<dbReference type="Proteomes" id="UP000758603">
    <property type="component" value="Unassembled WGS sequence"/>
</dbReference>
<dbReference type="EMBL" id="JAGPXC010000001">
    <property type="protein sequence ID" value="KAH6659623.1"/>
    <property type="molecule type" value="Genomic_DNA"/>
</dbReference>